<name>A0A0F9J523_9ZZZZ</name>
<feature type="non-terminal residue" evidence="1">
    <location>
        <position position="1"/>
    </location>
</feature>
<evidence type="ECO:0008006" key="2">
    <source>
        <dbReference type="Google" id="ProtNLM"/>
    </source>
</evidence>
<dbReference type="EMBL" id="LAZR01010860">
    <property type="protein sequence ID" value="KKM64658.1"/>
    <property type="molecule type" value="Genomic_DNA"/>
</dbReference>
<comment type="caution">
    <text evidence="1">The sequence shown here is derived from an EMBL/GenBank/DDBJ whole genome shotgun (WGS) entry which is preliminary data.</text>
</comment>
<reference evidence="1" key="1">
    <citation type="journal article" date="2015" name="Nature">
        <title>Complex archaea that bridge the gap between prokaryotes and eukaryotes.</title>
        <authorList>
            <person name="Spang A."/>
            <person name="Saw J.H."/>
            <person name="Jorgensen S.L."/>
            <person name="Zaremba-Niedzwiedzka K."/>
            <person name="Martijn J."/>
            <person name="Lind A.E."/>
            <person name="van Eijk R."/>
            <person name="Schleper C."/>
            <person name="Guy L."/>
            <person name="Ettema T.J."/>
        </authorList>
    </citation>
    <scope>NUCLEOTIDE SEQUENCE</scope>
</reference>
<sequence length="154" mass="18725">IWAGMKSRCSNSNDTRYKWYGNRGIKVCERWKKWKNFLKDMGKRPDGYSIERINNDGNYEPSNCKWIPKNENRSREKRKDIYVFPKRLIIGYLNRYNKIVINLNNMMIFKNATDTARYYGITRERIRQFLNNLRVGKKLKNKIIYYRNLYGKTT</sequence>
<gene>
    <name evidence="1" type="ORF">LCGC14_1499260</name>
</gene>
<dbReference type="AlphaFoldDB" id="A0A0F9J523"/>
<proteinExistence type="predicted"/>
<protein>
    <recommendedName>
        <fullName evidence="2">Nuclease-associated modular DNA-binding 1 domain-containing protein</fullName>
    </recommendedName>
</protein>
<accession>A0A0F9J523</accession>
<evidence type="ECO:0000313" key="1">
    <source>
        <dbReference type="EMBL" id="KKM64658.1"/>
    </source>
</evidence>
<organism evidence="1">
    <name type="scientific">marine sediment metagenome</name>
    <dbReference type="NCBI Taxonomy" id="412755"/>
    <lineage>
        <taxon>unclassified sequences</taxon>
        <taxon>metagenomes</taxon>
        <taxon>ecological metagenomes</taxon>
    </lineage>
</organism>